<feature type="region of interest" description="Disordered" evidence="1">
    <location>
        <begin position="1070"/>
        <end position="1096"/>
    </location>
</feature>
<feature type="domain" description="DUF4216" evidence="2">
    <location>
        <begin position="967"/>
        <end position="1016"/>
    </location>
</feature>
<feature type="domain" description="DUF4218" evidence="3">
    <location>
        <begin position="680"/>
        <end position="782"/>
    </location>
</feature>
<organism evidence="5 6">
    <name type="scientific">Spinacia oleracea</name>
    <name type="common">Spinach</name>
    <dbReference type="NCBI Taxonomy" id="3562"/>
    <lineage>
        <taxon>Eukaryota</taxon>
        <taxon>Viridiplantae</taxon>
        <taxon>Streptophyta</taxon>
        <taxon>Embryophyta</taxon>
        <taxon>Tracheophyta</taxon>
        <taxon>Spermatophyta</taxon>
        <taxon>Magnoliopsida</taxon>
        <taxon>eudicotyledons</taxon>
        <taxon>Gunneridae</taxon>
        <taxon>Pentapetalae</taxon>
        <taxon>Caryophyllales</taxon>
        <taxon>Chenopodiaceae</taxon>
        <taxon>Chenopodioideae</taxon>
        <taxon>Anserineae</taxon>
        <taxon>Spinacia</taxon>
    </lineage>
</organism>
<dbReference type="InterPro" id="IPR004242">
    <property type="entry name" value="Transposase_21"/>
</dbReference>
<evidence type="ECO:0000259" key="3">
    <source>
        <dbReference type="Pfam" id="PF13960"/>
    </source>
</evidence>
<dbReference type="Pfam" id="PF02992">
    <property type="entry name" value="Transposase_21"/>
    <property type="match status" value="1"/>
</dbReference>
<dbReference type="Proteomes" id="UP000813463">
    <property type="component" value="Chromosome 4"/>
</dbReference>
<accession>A0ABM3RRR1</accession>
<name>A0ABM3RRR1_SPIOL</name>
<gene>
    <name evidence="6" type="primary">LOC110779063</name>
</gene>
<feature type="domain" description="Transposase-associated" evidence="4">
    <location>
        <begin position="9"/>
        <end position="69"/>
    </location>
</feature>
<dbReference type="Pfam" id="PF13960">
    <property type="entry name" value="DUF4218"/>
    <property type="match status" value="1"/>
</dbReference>
<evidence type="ECO:0000313" key="6">
    <source>
        <dbReference type="RefSeq" id="XP_056698304.1"/>
    </source>
</evidence>
<keyword evidence="5" id="KW-1185">Reference proteome</keyword>
<reference evidence="6" key="2">
    <citation type="submission" date="2025-08" db="UniProtKB">
        <authorList>
            <consortium name="RefSeq"/>
        </authorList>
    </citation>
    <scope>IDENTIFICATION</scope>
    <source>
        <tissue evidence="6">Leaf</tissue>
    </source>
</reference>
<feature type="compositionally biased region" description="Acidic residues" evidence="1">
    <location>
        <begin position="1083"/>
        <end position="1096"/>
    </location>
</feature>
<protein>
    <submittedName>
        <fullName evidence="6">Uncharacterized protein</fullName>
    </submittedName>
</protein>
<reference evidence="5" key="1">
    <citation type="journal article" date="2021" name="Nat. Commun.">
        <title>Genomic analyses provide insights into spinach domestication and the genetic basis of agronomic traits.</title>
        <authorList>
            <person name="Cai X."/>
            <person name="Sun X."/>
            <person name="Xu C."/>
            <person name="Sun H."/>
            <person name="Wang X."/>
            <person name="Ge C."/>
            <person name="Zhang Z."/>
            <person name="Wang Q."/>
            <person name="Fei Z."/>
            <person name="Jiao C."/>
            <person name="Wang Q."/>
        </authorList>
    </citation>
    <scope>NUCLEOTIDE SEQUENCE [LARGE SCALE GENOMIC DNA]</scope>
    <source>
        <strain evidence="5">cv. Varoflay</strain>
    </source>
</reference>
<dbReference type="InterPro" id="IPR025452">
    <property type="entry name" value="DUF4218"/>
</dbReference>
<dbReference type="Pfam" id="PF13952">
    <property type="entry name" value="DUF4216"/>
    <property type="match status" value="1"/>
</dbReference>
<evidence type="ECO:0000259" key="2">
    <source>
        <dbReference type="Pfam" id="PF13952"/>
    </source>
</evidence>
<dbReference type="InterPro" id="IPR025312">
    <property type="entry name" value="DUF4216"/>
</dbReference>
<dbReference type="PANTHER" id="PTHR10775:SF158">
    <property type="entry name" value="TNP2-LIKE TRANSPOSON PROTEIN"/>
    <property type="match status" value="1"/>
</dbReference>
<evidence type="ECO:0000259" key="4">
    <source>
        <dbReference type="Pfam" id="PF13963"/>
    </source>
</evidence>
<dbReference type="PANTHER" id="PTHR10775">
    <property type="entry name" value="OS08G0208400 PROTEIN"/>
    <property type="match status" value="1"/>
</dbReference>
<evidence type="ECO:0000256" key="1">
    <source>
        <dbReference type="SAM" id="MobiDB-lite"/>
    </source>
</evidence>
<evidence type="ECO:0000313" key="5">
    <source>
        <dbReference type="Proteomes" id="UP000813463"/>
    </source>
</evidence>
<dbReference type="GeneID" id="110779063"/>
<dbReference type="RefSeq" id="XP_056698304.1">
    <property type="nucleotide sequence ID" value="XM_056842326.1"/>
</dbReference>
<proteinExistence type="predicted"/>
<dbReference type="InterPro" id="IPR029480">
    <property type="entry name" value="Transpos_assoc"/>
</dbReference>
<dbReference type="Pfam" id="PF13963">
    <property type="entry name" value="Transpos_assoc"/>
    <property type="match status" value="1"/>
</dbReference>
<sequence length="1182" mass="136551">MDNGTKEWWMAAKWSEEYERGVNEYIKRAFSAKSEGNQICCPCGSCHYRYWCHEKVVRDHLVCNGFVPREDKLSELGIHFEREIPTCNADEQSNQDDLDDDLVGLLHDARDAFREGPNDEAKKFFQLLEGGQEELYPGCKTHSKLSFMIKLFIIKCDHKLTNGAYADIADLVREAFPDAKLPKSFNEAKSALKVLGLNYTKIDACPNDFMMYWEEHANATSCHVCDTPRWKSNDTENDTPLENGKVHRIPKKILRYFPIKRRLLRLFMCQETASNMTWHTSGRENDHLLHHPVDGKAWKEFDSLYPKFAEDPRNVRLGLATDGFSPFNSMSIAHSTWPVILINYNLPPWMIMKPEFLMLALLIPGPSSPGNDIDIYLQPLIKDLKELWEFGLETYDSSSNQRFDMRAALMTTVSDFPAYAMLSGWSTKGYFACPDCHYDTDYERLDFSKKNCYRATRRFLDPAHPWRYNKRNFDGVIEERSEHIPLKGTDVEYMLRDFPNEFGKKRKKTRGDEDDPVPWRKISILFQLPYWKHCSNRHNLDVMHIEKNVFDNVLGTLLDIPGKTRDHESARRDLVKMKIMPELQPKLVDGSEVFPRSRFWMSLEQKRKFCRVIKNAKLPQGYASNISRCVQVEDRKITGYKSHDAHFMMNYLLPIAVITTLPKDAATPLIRLCGFFKGIWSKTIDPGHLDILHSEIVEALCMLERIFPPAFFDIMVHLPVHLVKQIKLGGPVSSNCMYGIERYLHELKLDVRNKGRPEGSMEDGYQAKECIAFIARHLKRSNISTHDVNECTVSQSFLPKIGRPIKGKGRTSKKKHCGHMIDRITWAQAHRYVLFNCDCEDVERYINEHKMCVSSKRKRKWNSAQDHNKDFIDWFREKVELEVEEGQEIISDHLVWLSKGPSYVAKKHTGYSVNGYRFHTMKRDAKCVTQNSRVTLTAITHSFASSKDQNPVVGDVNYYGSIQDIVEISYHSHFSVVLFNCVWFHSEKDDDELIMVNTNKKISEGEPFILASQAHQMKANKANFPSPHHQVRVPEYERMRMENLKMNVDRMTAKGAGFLAKKILQEKLHGSGFPNGNGNNMVEESDDESTSEYDGGCNEDETTCNMEIENFTRHKKSFAEKLLPPDSVQVCCEWSASTSTRAHSVQLWLLDSAHQQAKYEVLAQSPTMGDFVKNNNPKQKHH</sequence>